<dbReference type="RefSeq" id="WP_258735043.1">
    <property type="nucleotide sequence ID" value="NZ_JANTHZ010000015.1"/>
</dbReference>
<dbReference type="Gene3D" id="3.30.300.180">
    <property type="match status" value="1"/>
</dbReference>
<protein>
    <recommendedName>
        <fullName evidence="7">Chromosomal replication initiator protein DnaA</fullName>
    </recommendedName>
</protein>
<dbReference type="Pfam" id="PF11638">
    <property type="entry name" value="DnaA_N"/>
    <property type="match status" value="1"/>
</dbReference>
<dbReference type="PANTHER" id="PTHR30050:SF2">
    <property type="entry name" value="CHROMOSOMAL REPLICATION INITIATOR PROTEIN DNAA"/>
    <property type="match status" value="1"/>
</dbReference>
<feature type="domain" description="AAA+ ATPase" evidence="9">
    <location>
        <begin position="160"/>
        <end position="278"/>
    </location>
</feature>
<evidence type="ECO:0000256" key="5">
    <source>
        <dbReference type="ARBA" id="ARBA00023121"/>
    </source>
</evidence>
<keyword evidence="12" id="KW-1185">Reference proteome</keyword>
<comment type="caution">
    <text evidence="11">The sequence shown here is derived from an EMBL/GenBank/DDBJ whole genome shotgun (WGS) entry which is preliminary data.</text>
</comment>
<dbReference type="InterPro" id="IPR038454">
    <property type="entry name" value="DnaA_N_sf"/>
</dbReference>
<gene>
    <name evidence="11" type="ORF">NVS89_22605</name>
</gene>
<accession>A0A9X2T624</accession>
<dbReference type="PANTHER" id="PTHR30050">
    <property type="entry name" value="CHROMOSOMAL REPLICATION INITIATOR PROTEIN DNAA"/>
    <property type="match status" value="1"/>
</dbReference>
<organism evidence="11 12">
    <name type="scientific">Ancylobacter mangrovi</name>
    <dbReference type="NCBI Taxonomy" id="2972472"/>
    <lineage>
        <taxon>Bacteria</taxon>
        <taxon>Pseudomonadati</taxon>
        <taxon>Pseudomonadota</taxon>
        <taxon>Alphaproteobacteria</taxon>
        <taxon>Hyphomicrobiales</taxon>
        <taxon>Xanthobacteraceae</taxon>
        <taxon>Ancylobacter</taxon>
    </lineage>
</organism>
<dbReference type="GO" id="GO:0003688">
    <property type="term" value="F:DNA replication origin binding"/>
    <property type="evidence" value="ECO:0007669"/>
    <property type="project" value="TreeGrafter"/>
</dbReference>
<dbReference type="SUPFAM" id="SSF52540">
    <property type="entry name" value="P-loop containing nucleoside triphosphate hydrolases"/>
    <property type="match status" value="1"/>
</dbReference>
<evidence type="ECO:0000259" key="9">
    <source>
        <dbReference type="SMART" id="SM00382"/>
    </source>
</evidence>
<dbReference type="InterPro" id="IPR010921">
    <property type="entry name" value="Trp_repressor/repl_initiator"/>
</dbReference>
<evidence type="ECO:0000313" key="12">
    <source>
        <dbReference type="Proteomes" id="UP001151088"/>
    </source>
</evidence>
<reference evidence="11" key="1">
    <citation type="submission" date="2022-08" db="EMBL/GenBank/DDBJ databases">
        <authorList>
            <person name="Li F."/>
        </authorList>
    </citation>
    <scope>NUCLEOTIDE SEQUENCE</scope>
    <source>
        <strain evidence="11">MQZ15Z-1</strain>
    </source>
</reference>
<evidence type="ECO:0000256" key="8">
    <source>
        <dbReference type="RuleBase" id="RU004227"/>
    </source>
</evidence>
<comment type="similarity">
    <text evidence="8">Belongs to the DnaA family.</text>
</comment>
<proteinExistence type="inferred from homology"/>
<dbReference type="InterPro" id="IPR013317">
    <property type="entry name" value="DnaA_dom"/>
</dbReference>
<keyword evidence="4 7" id="KW-0067">ATP-binding</keyword>
<dbReference type="GO" id="GO:0006275">
    <property type="term" value="P:regulation of DNA replication"/>
    <property type="evidence" value="ECO:0007669"/>
    <property type="project" value="InterPro"/>
</dbReference>
<keyword evidence="2 7" id="KW-0235">DNA replication</keyword>
<dbReference type="InterPro" id="IPR020591">
    <property type="entry name" value="Chromosome_initiator_DnaA-like"/>
</dbReference>
<dbReference type="Gene3D" id="1.10.1750.10">
    <property type="match status" value="1"/>
</dbReference>
<evidence type="ECO:0000313" key="11">
    <source>
        <dbReference type="EMBL" id="MCS0497886.1"/>
    </source>
</evidence>
<dbReference type="GO" id="GO:0005524">
    <property type="term" value="F:ATP binding"/>
    <property type="evidence" value="ECO:0007669"/>
    <property type="project" value="UniProtKB-KW"/>
</dbReference>
<dbReference type="Proteomes" id="UP001151088">
    <property type="component" value="Unassembled WGS sequence"/>
</dbReference>
<evidence type="ECO:0000256" key="6">
    <source>
        <dbReference type="ARBA" id="ARBA00023125"/>
    </source>
</evidence>
<dbReference type="GO" id="GO:0006270">
    <property type="term" value="P:DNA replication initiation"/>
    <property type="evidence" value="ECO:0007669"/>
    <property type="project" value="InterPro"/>
</dbReference>
<dbReference type="CDD" id="cd06571">
    <property type="entry name" value="Bac_DnaA_C"/>
    <property type="match status" value="1"/>
</dbReference>
<evidence type="ECO:0000256" key="3">
    <source>
        <dbReference type="ARBA" id="ARBA00022741"/>
    </source>
</evidence>
<dbReference type="SMART" id="SM00382">
    <property type="entry name" value="AAA"/>
    <property type="match status" value="1"/>
</dbReference>
<dbReference type="AlphaFoldDB" id="A0A9X2T624"/>
<evidence type="ECO:0000256" key="4">
    <source>
        <dbReference type="ARBA" id="ARBA00022840"/>
    </source>
</evidence>
<dbReference type="InterPro" id="IPR027417">
    <property type="entry name" value="P-loop_NTPase"/>
</dbReference>
<dbReference type="Pfam" id="PF00308">
    <property type="entry name" value="Bac_DnaA"/>
    <property type="match status" value="1"/>
</dbReference>
<dbReference type="PRINTS" id="PR00051">
    <property type="entry name" value="DNAA"/>
</dbReference>
<dbReference type="InterPro" id="IPR013159">
    <property type="entry name" value="DnaA_C"/>
</dbReference>
<dbReference type="SMART" id="SM00760">
    <property type="entry name" value="Bac_DnaA_C"/>
    <property type="match status" value="1"/>
</dbReference>
<sequence>MNAIEHVTESAGEAWDRVRRRLRVEIGEEIYGSWFPRLRLEGVTGGCVRLSVPTRFLRSWIQQHYADRLGALWREEAGVERIDLTVRTAAFRSPTAMPAAALTITAPVPLDRAPPLAPICVPDPNGSPLTPGLTFDSFVAGQGNALSLAAMRKAAAEEARFSPLLLHSGPGLGKTHLLQAAAREAGQGAALYLGAEHFMSLAAGGGAFKASALREVACGVGLLLIDDIHRITGKGAYREFAAIVELRLSAGKPLILAAAMPPSEIEHLDRHLRSRLAGGLVAEIDPMDAALRRDLVAARIAAIAADVPGFVVPARIVDAIAGRGGLNGRDIGGALNWLRAQFELTGAVPSLEQADVILRGFLRSVFGGHQRLRIDDIMRAVARHYRVSLPDLLSQRRTADLLWPRHVAMYLAKELTMRSLPEIGRRCGGRDHTTVLSGVRKVARLVEADPDRRDEVMALKRAIGGEA</sequence>
<evidence type="ECO:0000256" key="7">
    <source>
        <dbReference type="RuleBase" id="RU000577"/>
    </source>
</evidence>
<dbReference type="InterPro" id="IPR024633">
    <property type="entry name" value="DnaA_N_dom"/>
</dbReference>
<feature type="domain" description="Chromosomal replication initiator DnaA C-terminal" evidence="10">
    <location>
        <begin position="373"/>
        <end position="442"/>
    </location>
</feature>
<dbReference type="GO" id="GO:0005886">
    <property type="term" value="C:plasma membrane"/>
    <property type="evidence" value="ECO:0007669"/>
    <property type="project" value="TreeGrafter"/>
</dbReference>
<keyword evidence="5" id="KW-0446">Lipid-binding</keyword>
<evidence type="ECO:0000259" key="10">
    <source>
        <dbReference type="SMART" id="SM00760"/>
    </source>
</evidence>
<dbReference type="Pfam" id="PF08299">
    <property type="entry name" value="Bac_DnaA_C"/>
    <property type="match status" value="1"/>
</dbReference>
<evidence type="ECO:0000256" key="2">
    <source>
        <dbReference type="ARBA" id="ARBA00022705"/>
    </source>
</evidence>
<dbReference type="GO" id="GO:0008289">
    <property type="term" value="F:lipid binding"/>
    <property type="evidence" value="ECO:0007669"/>
    <property type="project" value="UniProtKB-KW"/>
</dbReference>
<dbReference type="InterPro" id="IPR003593">
    <property type="entry name" value="AAA+_ATPase"/>
</dbReference>
<keyword evidence="3 7" id="KW-0547">Nucleotide-binding</keyword>
<keyword evidence="1" id="KW-0963">Cytoplasm</keyword>
<dbReference type="CDD" id="cd00009">
    <property type="entry name" value="AAA"/>
    <property type="match status" value="1"/>
</dbReference>
<dbReference type="SUPFAM" id="SSF48295">
    <property type="entry name" value="TrpR-like"/>
    <property type="match status" value="1"/>
</dbReference>
<dbReference type="EMBL" id="JANTHZ010000015">
    <property type="protein sequence ID" value="MCS0497886.1"/>
    <property type="molecule type" value="Genomic_DNA"/>
</dbReference>
<keyword evidence="6 7" id="KW-0238">DNA-binding</keyword>
<evidence type="ECO:0000256" key="1">
    <source>
        <dbReference type="ARBA" id="ARBA00022490"/>
    </source>
</evidence>
<dbReference type="Gene3D" id="3.40.50.300">
    <property type="entry name" value="P-loop containing nucleotide triphosphate hydrolases"/>
    <property type="match status" value="1"/>
</dbReference>
<name>A0A9X2T624_9HYPH</name>
<comment type="function">
    <text evidence="7">Plays an essential role in the initiation and regulation of chromosomal replication. ATP-DnaA binds to the origin of replication (oriC) to initiate formation of the DNA replication initiation complex once per cell cycle. Binds the DnaA box (a 9 base pair repeat at the origin) and separates the double-stranded (ds)DNA. Forms a right-handed helical filament on oriC DNA; dsDNA binds to the exterior of the filament while single-stranded (ss)DNA is stabiized in the filament's interior. The ATP-DnaA-oriC complex binds and stabilizes one strand of the AT-rich DNA unwinding element (DUE), permitting loading of DNA polymerase. After initiation quickly degrades to an ADP-DnaA complex that is not apt for DNA replication. Binds acidic phospholipids.</text>
</comment>